<proteinExistence type="predicted"/>
<dbReference type="EMBL" id="CATNWA010015298">
    <property type="protein sequence ID" value="CAI9581711.1"/>
    <property type="molecule type" value="Genomic_DNA"/>
</dbReference>
<keyword evidence="2" id="KW-1185">Reference proteome</keyword>
<protein>
    <submittedName>
        <fullName evidence="1">Uncharacterized protein</fullName>
    </submittedName>
</protein>
<evidence type="ECO:0000313" key="2">
    <source>
        <dbReference type="Proteomes" id="UP001162483"/>
    </source>
</evidence>
<gene>
    <name evidence="1" type="ORF">SPARVUS_LOCUS9541998</name>
</gene>
<organism evidence="1 2">
    <name type="scientific">Staurois parvus</name>
    <dbReference type="NCBI Taxonomy" id="386267"/>
    <lineage>
        <taxon>Eukaryota</taxon>
        <taxon>Metazoa</taxon>
        <taxon>Chordata</taxon>
        <taxon>Craniata</taxon>
        <taxon>Vertebrata</taxon>
        <taxon>Euteleostomi</taxon>
        <taxon>Amphibia</taxon>
        <taxon>Batrachia</taxon>
        <taxon>Anura</taxon>
        <taxon>Neobatrachia</taxon>
        <taxon>Ranoidea</taxon>
        <taxon>Ranidae</taxon>
        <taxon>Staurois</taxon>
    </lineage>
</organism>
<evidence type="ECO:0000313" key="1">
    <source>
        <dbReference type="EMBL" id="CAI9581711.1"/>
    </source>
</evidence>
<accession>A0ABN9E9Y4</accession>
<comment type="caution">
    <text evidence="1">The sequence shown here is derived from an EMBL/GenBank/DDBJ whole genome shotgun (WGS) entry which is preliminary data.</text>
</comment>
<reference evidence="1" key="1">
    <citation type="submission" date="2023-05" db="EMBL/GenBank/DDBJ databases">
        <authorList>
            <person name="Stuckert A."/>
        </authorList>
    </citation>
    <scope>NUCLEOTIDE SEQUENCE</scope>
</reference>
<dbReference type="Proteomes" id="UP001162483">
    <property type="component" value="Unassembled WGS sequence"/>
</dbReference>
<name>A0ABN9E9Y4_9NEOB</name>
<sequence length="71" mass="7792">MPMLRVRPPKNVNSETVLGFHANVLARFEFGLGAINCCAYKLLLSTINTYRSSVKNSSTKSRGVVKFAVST</sequence>